<organism evidence="4 5">
    <name type="scientific">Peptostreptococcus equinus</name>
    <dbReference type="NCBI Taxonomy" id="3003601"/>
    <lineage>
        <taxon>Bacteria</taxon>
        <taxon>Bacillati</taxon>
        <taxon>Bacillota</taxon>
        <taxon>Clostridia</taxon>
        <taxon>Peptostreptococcales</taxon>
        <taxon>Peptostreptococcaceae</taxon>
        <taxon>Peptostreptococcus</taxon>
    </lineage>
</organism>
<evidence type="ECO:0000256" key="1">
    <source>
        <dbReference type="ARBA" id="ARBA00022829"/>
    </source>
</evidence>
<accession>A0ABY7JL06</accession>
<evidence type="ECO:0000313" key="4">
    <source>
        <dbReference type="EMBL" id="WAW14036.1"/>
    </source>
</evidence>
<keyword evidence="3" id="KW-0963">Cytoplasm</keyword>
<name>A0ABY7JL06_9FIRM</name>
<evidence type="ECO:0000256" key="2">
    <source>
        <dbReference type="ARBA" id="ARBA00044777"/>
    </source>
</evidence>
<dbReference type="InterPro" id="IPR003768">
    <property type="entry name" value="ScpA"/>
</dbReference>
<reference evidence="4" key="1">
    <citation type="submission" date="2022-12" db="EMBL/GenBank/DDBJ databases">
        <title>Peptostreptococcus.</title>
        <authorList>
            <person name="Lee S.H."/>
        </authorList>
    </citation>
    <scope>NUCLEOTIDE SEQUENCE</scope>
    <source>
        <strain evidence="4">CBA3647</strain>
    </source>
</reference>
<keyword evidence="1 3" id="KW-0159">Chromosome partition</keyword>
<proteinExistence type="inferred from homology"/>
<comment type="function">
    <text evidence="3">Participates in chromosomal partition during cell division. May act via the formation of a condensin-like complex containing Smc and ScpB that pull DNA away from mid-cell into both cell halves.</text>
</comment>
<dbReference type="EMBL" id="CP114052">
    <property type="protein sequence ID" value="WAW14036.1"/>
    <property type="molecule type" value="Genomic_DNA"/>
</dbReference>
<evidence type="ECO:0000256" key="3">
    <source>
        <dbReference type="HAMAP-Rule" id="MF_01805"/>
    </source>
</evidence>
<comment type="subunit">
    <text evidence="3">Component of a cohesin-like complex composed of ScpA, ScpB and the Smc homodimer, in which ScpA and ScpB bind to the head domain of Smc. The presence of the three proteins is required for the association of the complex with DNA.</text>
</comment>
<evidence type="ECO:0000313" key="5">
    <source>
        <dbReference type="Proteomes" id="UP001164187"/>
    </source>
</evidence>
<dbReference type="PANTHER" id="PTHR33969">
    <property type="entry name" value="SEGREGATION AND CONDENSATION PROTEIN A"/>
    <property type="match status" value="1"/>
</dbReference>
<dbReference type="Gene3D" id="1.10.10.580">
    <property type="entry name" value="Structural maintenance of chromosome 1. Chain E"/>
    <property type="match status" value="1"/>
</dbReference>
<keyword evidence="5" id="KW-1185">Reference proteome</keyword>
<dbReference type="Proteomes" id="UP001164187">
    <property type="component" value="Chromosome"/>
</dbReference>
<gene>
    <name evidence="3" type="primary">scpA</name>
    <name evidence="4" type="ORF">O0R46_05370</name>
</gene>
<dbReference type="PANTHER" id="PTHR33969:SF2">
    <property type="entry name" value="SEGREGATION AND CONDENSATION PROTEIN A"/>
    <property type="match status" value="1"/>
</dbReference>
<protein>
    <recommendedName>
        <fullName evidence="2 3">Segregation and condensation protein A</fullName>
    </recommendedName>
</protein>
<sequence>MDYSLQLNKYEGPMDLLFDLINKNQIDIKDISMVEITDQYVEYVNTMKNFDLNFASDFIAMASKLLEIKSRYILYMKNRDSENQVEDPRLELVQKIEEYKKYRMLSDLLEEKLSYMDHRFYREQEITYLEDEDKDLDYDLSKVNIEEIENILPYILKSMEKSINQHSNVKIEKKLEEIVKNKIIPVEGKIEEIRKKLAKNSSFTFDKFVKNSSKNEIIAEFLALLELIKLKEIIINQDKFCDEIIVKRKAGSIHEEK</sequence>
<keyword evidence="3" id="KW-0132">Cell division</keyword>
<comment type="subcellular location">
    <subcellularLocation>
        <location evidence="3">Cytoplasm</location>
    </subcellularLocation>
    <text evidence="3">Associated with two foci at the outer edges of the nucleoid region in young cells, and at four foci within both cell halves in older cells.</text>
</comment>
<dbReference type="HAMAP" id="MF_01805">
    <property type="entry name" value="ScpA"/>
    <property type="match status" value="1"/>
</dbReference>
<keyword evidence="3" id="KW-0131">Cell cycle</keyword>
<dbReference type="Pfam" id="PF02616">
    <property type="entry name" value="SMC_ScpA"/>
    <property type="match status" value="1"/>
</dbReference>
<dbReference type="Gene3D" id="6.10.250.2410">
    <property type="match status" value="1"/>
</dbReference>
<comment type="similarity">
    <text evidence="3">Belongs to the ScpA family.</text>
</comment>
<dbReference type="RefSeq" id="WP_269310698.1">
    <property type="nucleotide sequence ID" value="NZ_CP114052.1"/>
</dbReference>
<dbReference type="InterPro" id="IPR023093">
    <property type="entry name" value="ScpA-like_C"/>
</dbReference>